<feature type="compositionally biased region" description="Basic and acidic residues" evidence="8">
    <location>
        <begin position="1382"/>
        <end position="1392"/>
    </location>
</feature>
<sequence length="2803" mass="324539">MDNINEVIEIKPEDIVDLYSTDKPDLIDITSLKAEENFDLADSTIDKLSAHSGTTDTALNSKPISVEHIKKENNITDLVSLDIVKQENNVPEENINVSSSHINLKQSKEASNEKLIDIVDLKEENDNSDENLNSTEKIVNLERENLKHKTTKIIERHHCSACNAIFNKASTLQYHISVRHKERGTREERSINKHGYRCPKCNFYSGNKGIFEGHTCSDEESSGSPVEKTTGQTSKFVIQLTSKGQVIKAYNKNKDTRAIDLPSPEKYEQEESVLIKAHFDGDLQFKAVKVQQILYKCPRCDYKTTEKRYFNRHRAAHLTPQQRQMFACAQCDNAYFTRGGLNHHIDNNHTNSSLTVDTVDLTIEDNKQEAQVQNGIEQKLELDIHDVELTSPEVNNQEEQVQNVIEQKLDLDTSAIDLPSTENNQQEKYVLIEEEFDGGLRFKQTRQTFACTLCDRILLTKKGLNNHLGINHTNSSLTVDTVDLTIEDNKQEAQVQNGIEQKLELDIDDVKLTSLEVSNQEEEQVQNSIEQKLELFIDDVELTSAEVNKQEEQVQNSVELDTRAVDLTSTEDNQQEKNVLMEEEFDDGLKYKKNRNRKRGRLQKKGYKCSTCGYRASKYFLLKRHEVVHLPLEKREMYSCLHCSKRYTQKINLIHHLIIVHPETMPERQKQIYRCSKCNFKSVKMSSLKRHRKIHLPDRQREIYCCAHCHLTYWSRKRITTHLYRLHRGCIPKARNKTLYMCSSCDFQTPHQVEFQLHRTAHGRTDKEKRSFTCPYCDKNFLGKTIFDHHLKYYRPCCTMAAAKEATSQCPTPSYQTSHKERFKEHMESHLQRAERQFYICPHCDKKYTRRGHFIDHIVLNLAGSTGIDDVELTSGSSVDSDDEPAQLRKRVYDCFKCKYQTTLIANLRRHMGVHLAREERELFACPLCDKEYTRKGGLHRHLKSCALRSRTAPQLGGLLQRFSCSKCHYETVSRGHFQRHMRSHLEERGQWFPCPYCCRKLSSKSSIDSHLIHCSLYSKIVPQRGVLHRCSKCNYQTTLIADLKRHMGVHLAREERELFACPHCHSEFARKSNLNCHLKRCPLSRKEKKKRTAPPPLPGGLYVCSKCNYQTTSVANLRRHMGVHLAREERELFACPSCHSKYTTKSSLHYHLERCPFFRPGQQPNKWYVCSKCLYQTSSRQQFRRHMRSHLERREKRWFACPHCSRKLSTKARLDYHIIHCPFNPRNTSDVAPNVEGKLELLSDTDGVELNTTEDSEQEEQDEKSAEQNIELLSDTDEVELNTTEDSEQEEQDEKSAEQNLELLSDTDGVELNSTEANEQERQDEKSAEENIELLSDTDGVELNSTEANEQERQDEKSAEQNIELLSDTDGVELNSTEANEQERQDEKSAEENIELSSDIDGVELNSTEANEQEEQDEKSAEENIELLSDTDGVELNSTEANEQDEQDEKSAEENIELLSDTDGVELNSTEANEQDKQDEKSAEENIELLSDTDGVELNSTEANEQERQDEKSAEENIELLSDTDGVELNSTEANEQERQDEKSAEQNIELLSDTDEVELNTTEDSEQEEQDEKSAEQNLELTIVQEKVHQCSSCSYRTLRKGELQKHMDTHLPPEERRLFSCLYCYKKYTRKVTVKRHIELRHIGIEKNTQAKLYKCGQCEFVGRCAIHLIRHKKVHSSEKPNCTSKFGGNYPLIRHIKRRFSGLNTNDVKRNLELDIHDVELASPEVNKQEKQVQNSIEQKLELDNDDVELTSAQVSKQAEQVQNSVDSDDNDIRAVEITSMSILRSYLLSSDNKQEKHVQNREASDEIAPNIDDVKLTSVEANKGKERVQNSVESDDKPAALRKGMYDCSKCNYQTTLMANLTGHTEMHRVREERKLLLPLRNKMYRCAKCNYQTTLMASLKQHMGTHSAREERRMSARPHCDRKCTRKDNLGHHLKSCSLHSSDSHDVELITKEDSKQDEHVQSSIASGDKLELERHNVDLITADNKQEKQVQNSTELKLKLDSHDVELITKEDNKQDERVQSSIASGDKFELESHKVDLTTEDNKQEKQVQNSTELKLKLDSRDVELITKEDNKQDEHVQSSIASGDKLELERHNVDLTTADNKQEKQVQNSTELKLKLDSHDVELIIKEDNKQDERVQSSMASGDKLELERHNVDLTTEDNKQEKQVQDSTELKLKLDIDNVELTSSEANKQTERVQNSVDSDDKPVALPIRMYSCFKCNYQTTSMASLNSHRAREERQLLALRNRTYSCSRCNTYRTTSMASLHRHIATHWAPEERQSFACPHCDNKYTNKVSLEYHLQRCHLRSSDSHDVELITKEDNKQDEHVQSSVASGDKLELAKALKESQKKIYRCCTCSYQTTYKFNFSKHKKIHLAPGERQMFACLHCDKTYIQKQSLQHHLQNNHIDSRAKALKKSHKKVYRCSMCSYQTPYKSHLNTHKNTHLPPEERQRFACLHCDKTYIQKQALQWHLKYHHTDLRAKALKELQIKVYRCSTCSYQTPSKSCLNRHNNIHLPPEERQKFACLHCNKTYIQKQALQWHLKYYHTDLSLNKGAEEKVSQRNFKTRQRKNILKPPTDRPKAKKEGKYYKCSMCNARFIYEHYLLNHLEINHCERNEATTVEVIGAKDDEDGKRVQNSEASDDKLQQYNMHKRAEKIVSRRTTVSRIDSHNPKKNGDYYKCSICKALFIYERHLLKHIKSIHSERKTDDSISTTNEENTDSFIKMEIDDCAPAVGEDMHHDSQNVECPPETNVIRSEDFMQTESDEDIQDGFYDWDIVDEPEKVRIEDILKLLQPESS</sequence>
<evidence type="ECO:0000256" key="1">
    <source>
        <dbReference type="ARBA" id="ARBA00022723"/>
    </source>
</evidence>
<dbReference type="InParanoid" id="A0A6J2XVR5"/>
<evidence type="ECO:0000256" key="8">
    <source>
        <dbReference type="SAM" id="MobiDB-lite"/>
    </source>
</evidence>
<dbReference type="OrthoDB" id="3561125at2759"/>
<feature type="domain" description="C2H2-type" evidence="9">
    <location>
        <begin position="1591"/>
        <end position="1618"/>
    </location>
</feature>
<dbReference type="RefSeq" id="XP_030755622.1">
    <property type="nucleotide sequence ID" value="XM_030899762.1"/>
</dbReference>
<evidence type="ECO:0000313" key="10">
    <source>
        <dbReference type="Proteomes" id="UP000504635"/>
    </source>
</evidence>
<feature type="domain" description="C2H2-type" evidence="9">
    <location>
        <begin position="924"/>
        <end position="954"/>
    </location>
</feature>
<dbReference type="InterPro" id="IPR036236">
    <property type="entry name" value="Znf_C2H2_sf"/>
</dbReference>
<feature type="domain" description="C2H2-type" evidence="9">
    <location>
        <begin position="2458"/>
        <end position="2486"/>
    </location>
</feature>
<keyword evidence="10" id="KW-1185">Reference proteome</keyword>
<evidence type="ECO:0000256" key="2">
    <source>
        <dbReference type="ARBA" id="ARBA00022737"/>
    </source>
</evidence>
<feature type="compositionally biased region" description="Acidic residues" evidence="8">
    <location>
        <begin position="1253"/>
        <end position="1263"/>
    </location>
</feature>
<keyword evidence="6" id="KW-0234">DNA repair</keyword>
<evidence type="ECO:0000256" key="6">
    <source>
        <dbReference type="ARBA" id="ARBA00023204"/>
    </source>
</evidence>
<dbReference type="PROSITE" id="PS50157">
    <property type="entry name" value="ZINC_FINGER_C2H2_2"/>
    <property type="match status" value="26"/>
</dbReference>
<feature type="domain" description="C2H2-type" evidence="9">
    <location>
        <begin position="1622"/>
        <end position="1650"/>
    </location>
</feature>
<dbReference type="SMART" id="SM00734">
    <property type="entry name" value="ZnF_Rad18"/>
    <property type="match status" value="5"/>
</dbReference>
<feature type="domain" description="C2H2-type" evidence="9">
    <location>
        <begin position="2427"/>
        <end position="2454"/>
    </location>
</feature>
<name>A0A6J2XVR5_SITOR</name>
<feature type="compositionally biased region" description="Acidic residues" evidence="8">
    <location>
        <begin position="1554"/>
        <end position="1573"/>
    </location>
</feature>
<feature type="domain" description="C2H2-type" evidence="9">
    <location>
        <begin position="157"/>
        <end position="184"/>
    </location>
</feature>
<feature type="compositionally biased region" description="Basic and acidic residues" evidence="8">
    <location>
        <begin position="2075"/>
        <end position="2085"/>
    </location>
</feature>
<keyword evidence="3" id="KW-0227">DNA damage</keyword>
<dbReference type="Gene3D" id="3.30.160.60">
    <property type="entry name" value="Classic Zinc Finger"/>
    <property type="match status" value="16"/>
</dbReference>
<feature type="domain" description="C2H2-type" evidence="9">
    <location>
        <begin position="1890"/>
        <end position="1917"/>
    </location>
</feature>
<dbReference type="PANTHER" id="PTHR24379:SF127">
    <property type="entry name" value="BLOODY FINGERS-RELATED"/>
    <property type="match status" value="1"/>
</dbReference>
<feature type="domain" description="C2H2-type" evidence="9">
    <location>
        <begin position="2684"/>
        <end position="2712"/>
    </location>
</feature>
<dbReference type="Proteomes" id="UP000504635">
    <property type="component" value="Unplaced"/>
</dbReference>
<dbReference type="PROSITE" id="PS00028">
    <property type="entry name" value="ZINC_FINGER_C2H2_1"/>
    <property type="match status" value="12"/>
</dbReference>
<feature type="compositionally biased region" description="Acidic residues" evidence="8">
    <location>
        <begin position="1275"/>
        <end position="1294"/>
    </location>
</feature>
<keyword evidence="2" id="KW-0677">Repeat</keyword>
<reference evidence="11" key="1">
    <citation type="submission" date="2025-08" db="UniProtKB">
        <authorList>
            <consortium name="RefSeq"/>
        </authorList>
    </citation>
    <scope>IDENTIFICATION</scope>
    <source>
        <tissue evidence="11">Gonads</tissue>
    </source>
</reference>
<dbReference type="InterPro" id="IPR013087">
    <property type="entry name" value="Znf_C2H2_type"/>
</dbReference>
<feature type="compositionally biased region" description="Basic and acidic residues" evidence="8">
    <location>
        <begin position="1351"/>
        <end position="1360"/>
    </location>
</feature>
<dbReference type="Pfam" id="PF00096">
    <property type="entry name" value="zf-C2H2"/>
    <property type="match status" value="1"/>
</dbReference>
<keyword evidence="4 7" id="KW-0863">Zinc-finger</keyword>
<evidence type="ECO:0000313" key="11">
    <source>
        <dbReference type="RefSeq" id="XP_030755622.1"/>
    </source>
</evidence>
<feature type="domain" description="C2H2-type" evidence="9">
    <location>
        <begin position="638"/>
        <end position="666"/>
    </location>
</feature>
<proteinExistence type="predicted"/>
<feature type="domain" description="C2H2-type" evidence="9">
    <location>
        <begin position="1169"/>
        <end position="1196"/>
    </location>
</feature>
<feature type="domain" description="C2H2-type" evidence="9">
    <location>
        <begin position="2528"/>
        <end position="2552"/>
    </location>
</feature>
<dbReference type="SMART" id="SM00355">
    <property type="entry name" value="ZnF_C2H2"/>
    <property type="match status" value="39"/>
</dbReference>
<keyword evidence="5" id="KW-0862">Zinc</keyword>
<feature type="compositionally biased region" description="Basic and acidic residues" evidence="8">
    <location>
        <begin position="1506"/>
        <end position="1516"/>
    </location>
</feature>
<keyword evidence="1" id="KW-0479">Metal-binding</keyword>
<evidence type="ECO:0000256" key="7">
    <source>
        <dbReference type="PROSITE-ProRule" id="PRU00042"/>
    </source>
</evidence>
<feature type="compositionally biased region" description="Basic and acidic residues" evidence="8">
    <location>
        <begin position="1475"/>
        <end position="1485"/>
    </location>
</feature>
<feature type="domain" description="C2H2-type" evidence="9">
    <location>
        <begin position="2497"/>
        <end position="2524"/>
    </location>
</feature>
<feature type="region of interest" description="Disordered" evidence="8">
    <location>
        <begin position="1241"/>
        <end position="1577"/>
    </location>
</feature>
<feature type="domain" description="C2H2-type" evidence="9">
    <location>
        <begin position="893"/>
        <end position="920"/>
    </location>
</feature>
<feature type="compositionally biased region" description="Basic and acidic residues" evidence="8">
    <location>
        <begin position="2016"/>
        <end position="2026"/>
    </location>
</feature>
<protein>
    <submittedName>
        <fullName evidence="11">Uncharacterized protein LOC115881991 isoform X1</fullName>
    </submittedName>
</protein>
<feature type="region of interest" description="Disordered" evidence="8">
    <location>
        <begin position="2016"/>
        <end position="2037"/>
    </location>
</feature>
<organism evidence="10 11">
    <name type="scientific">Sitophilus oryzae</name>
    <name type="common">Rice weevil</name>
    <name type="synonym">Curculio oryzae</name>
    <dbReference type="NCBI Taxonomy" id="7048"/>
    <lineage>
        <taxon>Eukaryota</taxon>
        <taxon>Metazoa</taxon>
        <taxon>Ecdysozoa</taxon>
        <taxon>Arthropoda</taxon>
        <taxon>Hexapoda</taxon>
        <taxon>Insecta</taxon>
        <taxon>Pterygota</taxon>
        <taxon>Neoptera</taxon>
        <taxon>Endopterygota</taxon>
        <taxon>Coleoptera</taxon>
        <taxon>Polyphaga</taxon>
        <taxon>Cucujiformia</taxon>
        <taxon>Curculionidae</taxon>
        <taxon>Dryophthorinae</taxon>
        <taxon>Sitophilus</taxon>
    </lineage>
</organism>
<feature type="compositionally biased region" description="Basic and acidic residues" evidence="8">
    <location>
        <begin position="1320"/>
        <end position="1330"/>
    </location>
</feature>
<dbReference type="KEGG" id="soy:115881991"/>
<feature type="region of interest" description="Disordered" evidence="8">
    <location>
        <begin position="2075"/>
        <end position="2097"/>
    </location>
</feature>
<evidence type="ECO:0000256" key="5">
    <source>
        <dbReference type="ARBA" id="ARBA00022833"/>
    </source>
</evidence>
<feature type="compositionally biased region" description="Basic and acidic residues" evidence="8">
    <location>
        <begin position="1537"/>
        <end position="1546"/>
    </location>
</feature>
<dbReference type="GO" id="GO:0006281">
    <property type="term" value="P:DNA repair"/>
    <property type="evidence" value="ECO:0007669"/>
    <property type="project" value="UniProtKB-KW"/>
</dbReference>
<feature type="domain" description="C2H2-type" evidence="9">
    <location>
        <begin position="673"/>
        <end position="700"/>
    </location>
</feature>
<gene>
    <name evidence="11" type="primary">LOC115881991</name>
</gene>
<dbReference type="GeneID" id="115881991"/>
<dbReference type="PANTHER" id="PTHR24379">
    <property type="entry name" value="KRAB AND ZINC FINGER DOMAIN-CONTAINING"/>
    <property type="match status" value="1"/>
</dbReference>
<feature type="domain" description="C2H2-type" evidence="9">
    <location>
        <begin position="326"/>
        <end position="354"/>
    </location>
</feature>
<feature type="domain" description="C2H2-type" evidence="9">
    <location>
        <begin position="1060"/>
        <end position="1090"/>
    </location>
</feature>
<dbReference type="GO" id="GO:0008270">
    <property type="term" value="F:zinc ion binding"/>
    <property type="evidence" value="ECO:0007669"/>
    <property type="project" value="UniProtKB-KW"/>
</dbReference>
<feature type="domain" description="C2H2-type" evidence="9">
    <location>
        <begin position="607"/>
        <end position="634"/>
    </location>
</feature>
<accession>A0A6J2XVR5</accession>
<dbReference type="SUPFAM" id="SSF57667">
    <property type="entry name" value="beta-beta-alpha zinc fingers"/>
    <property type="match status" value="7"/>
</dbReference>
<feature type="domain" description="C2H2-type" evidence="9">
    <location>
        <begin position="1657"/>
        <end position="1684"/>
    </location>
</feature>
<evidence type="ECO:0000259" key="9">
    <source>
        <dbReference type="PROSITE" id="PS50157"/>
    </source>
</evidence>
<evidence type="ECO:0000256" key="3">
    <source>
        <dbReference type="ARBA" id="ARBA00022763"/>
    </source>
</evidence>
<feature type="domain" description="C2H2-type" evidence="9">
    <location>
        <begin position="1134"/>
        <end position="1165"/>
    </location>
</feature>
<feature type="domain" description="C2H2-type" evidence="9">
    <location>
        <begin position="2287"/>
        <end position="2315"/>
    </location>
</feature>
<feature type="domain" description="C2H2-type" evidence="9">
    <location>
        <begin position="963"/>
        <end position="990"/>
    </location>
</feature>
<feature type="domain" description="C2H2-type" evidence="9">
    <location>
        <begin position="1851"/>
        <end position="1878"/>
    </location>
</feature>
<feature type="domain" description="C2H2-type" evidence="9">
    <location>
        <begin position="1029"/>
        <end position="1056"/>
    </location>
</feature>
<evidence type="ECO:0000256" key="4">
    <source>
        <dbReference type="ARBA" id="ARBA00022771"/>
    </source>
</evidence>
<dbReference type="GO" id="GO:0003677">
    <property type="term" value="F:DNA binding"/>
    <property type="evidence" value="ECO:0007669"/>
    <property type="project" value="InterPro"/>
</dbReference>
<feature type="domain" description="C2H2-type" evidence="9">
    <location>
        <begin position="2388"/>
        <end position="2416"/>
    </location>
</feature>
<feature type="domain" description="C2H2-type" evidence="9">
    <location>
        <begin position="1103"/>
        <end position="1130"/>
    </location>
</feature>
<feature type="domain" description="C2H2-type" evidence="9">
    <location>
        <begin position="2594"/>
        <end position="2622"/>
    </location>
</feature>
<dbReference type="InterPro" id="IPR006642">
    <property type="entry name" value="Rad18_UBZ4"/>
</dbReference>